<keyword evidence="3 6" id="KW-0808">Transferase</keyword>
<proteinExistence type="inferred from homology"/>
<dbReference type="Pfam" id="PF05958">
    <property type="entry name" value="tRNA_U5-meth_tr"/>
    <property type="match status" value="1"/>
</dbReference>
<evidence type="ECO:0000256" key="5">
    <source>
        <dbReference type="ARBA" id="ARBA00023014"/>
    </source>
</evidence>
<sequence length="424" mass="44104">MLERLTIDRLGQRGDGVAVTPNGVVFVPYALSGETVTAEVEDGRGRLVSIEAASPERVPAPCPLFGVCGGCAVQHLAPAAYAVWKTEQAAAPLRQAGLDVALSPLVEAHGEGRRRATFHARRIADADGRTRTAVGFMAARTHDLVPIPACPLLVPALDRAPEVALALAEPCAKSAKPLDIQVTATQGGLDVDLRGHGPASPRLKTDLVALAERLGLARLSIHGDVISARTPALVAIGPTLVEPPAGGFLQATQAGEDALSRLVLEALGKPKRVLDLFAGVGPFALRIAGRAAVHAVEADAAALEALSAAARRTQGLRPVTVEARDLFRRPLLGPELASYDAVVFDPPRAGAEAQARQLAASQVPTVVGVSCSPATFARDAAILVGGGYALEAVTPVDQFLFSAHVELVGVFRRPRASRARRTLG</sequence>
<name>A0AAU7JK79_9HYPH</name>
<keyword evidence="4 6" id="KW-0949">S-adenosyl-L-methionine</keyword>
<evidence type="ECO:0000256" key="7">
    <source>
        <dbReference type="PROSITE-ProRule" id="PRU10015"/>
    </source>
</evidence>
<keyword evidence="2 6" id="KW-0489">Methyltransferase</keyword>
<evidence type="ECO:0000256" key="6">
    <source>
        <dbReference type="PROSITE-ProRule" id="PRU01024"/>
    </source>
</evidence>
<dbReference type="SUPFAM" id="SSF53335">
    <property type="entry name" value="S-adenosyl-L-methionine-dependent methyltransferases"/>
    <property type="match status" value="1"/>
</dbReference>
<dbReference type="PROSITE" id="PS51687">
    <property type="entry name" value="SAM_MT_RNA_M5U"/>
    <property type="match status" value="1"/>
</dbReference>
<evidence type="ECO:0000313" key="9">
    <source>
        <dbReference type="EMBL" id="XBO40587.1"/>
    </source>
</evidence>
<feature type="binding site" evidence="6">
    <location>
        <position position="345"/>
    </location>
    <ligand>
        <name>S-adenosyl-L-methionine</name>
        <dbReference type="ChEBI" id="CHEBI:59789"/>
    </ligand>
</feature>
<dbReference type="GO" id="GO:0070475">
    <property type="term" value="P:rRNA base methylation"/>
    <property type="evidence" value="ECO:0007669"/>
    <property type="project" value="TreeGrafter"/>
</dbReference>
<evidence type="ECO:0000256" key="1">
    <source>
        <dbReference type="ARBA" id="ARBA00022485"/>
    </source>
</evidence>
<feature type="binding site" evidence="6">
    <location>
        <position position="250"/>
    </location>
    <ligand>
        <name>S-adenosyl-L-methionine</name>
        <dbReference type="ChEBI" id="CHEBI:59789"/>
    </ligand>
</feature>
<dbReference type="Pfam" id="PF01938">
    <property type="entry name" value="TRAM"/>
    <property type="match status" value="1"/>
</dbReference>
<protein>
    <submittedName>
        <fullName evidence="9">TRAM domain-containing protein</fullName>
    </submittedName>
</protein>
<dbReference type="PROSITE" id="PS50926">
    <property type="entry name" value="TRAM"/>
    <property type="match status" value="1"/>
</dbReference>
<keyword evidence="1" id="KW-0004">4Fe-4S</keyword>
<feature type="domain" description="TRAM" evidence="8">
    <location>
        <begin position="1"/>
        <end position="54"/>
    </location>
</feature>
<dbReference type="Gene3D" id="2.40.50.140">
    <property type="entry name" value="Nucleic acid-binding proteins"/>
    <property type="match status" value="1"/>
</dbReference>
<gene>
    <name evidence="9" type="ORF">ABEG18_07440</name>
</gene>
<evidence type="ECO:0000256" key="3">
    <source>
        <dbReference type="ARBA" id="ARBA00022679"/>
    </source>
</evidence>
<accession>A0AAU7JK79</accession>
<dbReference type="InterPro" id="IPR029063">
    <property type="entry name" value="SAM-dependent_MTases_sf"/>
</dbReference>
<dbReference type="Gene3D" id="2.40.50.1070">
    <property type="match status" value="1"/>
</dbReference>
<dbReference type="GO" id="GO:0051539">
    <property type="term" value="F:4 iron, 4 sulfur cluster binding"/>
    <property type="evidence" value="ECO:0007669"/>
    <property type="project" value="UniProtKB-KW"/>
</dbReference>
<organism evidence="9">
    <name type="scientific">Alsobacter sp. KACC 23698</name>
    <dbReference type="NCBI Taxonomy" id="3149229"/>
    <lineage>
        <taxon>Bacteria</taxon>
        <taxon>Pseudomonadati</taxon>
        <taxon>Pseudomonadota</taxon>
        <taxon>Alphaproteobacteria</taxon>
        <taxon>Hyphomicrobiales</taxon>
        <taxon>Alsobacteraceae</taxon>
        <taxon>Alsobacter</taxon>
    </lineage>
</organism>
<dbReference type="Gene3D" id="3.40.50.150">
    <property type="entry name" value="Vaccinia Virus protein VP39"/>
    <property type="match status" value="1"/>
</dbReference>
<feature type="active site" evidence="7">
    <location>
        <position position="371"/>
    </location>
</feature>
<evidence type="ECO:0000256" key="2">
    <source>
        <dbReference type="ARBA" id="ARBA00022603"/>
    </source>
</evidence>
<dbReference type="PANTHER" id="PTHR11061:SF49">
    <property type="entry name" value="23S RRNA (URACIL(1939)-C(5))-METHYLTRANSFERASE RLMD"/>
    <property type="match status" value="1"/>
</dbReference>
<keyword evidence="1" id="KW-0408">Iron</keyword>
<feature type="binding site" evidence="6">
    <location>
        <position position="277"/>
    </location>
    <ligand>
        <name>S-adenosyl-L-methionine</name>
        <dbReference type="ChEBI" id="CHEBI:59789"/>
    </ligand>
</feature>
<dbReference type="EMBL" id="CP157484">
    <property type="protein sequence ID" value="XBO40587.1"/>
    <property type="molecule type" value="Genomic_DNA"/>
</dbReference>
<evidence type="ECO:0000256" key="4">
    <source>
        <dbReference type="ARBA" id="ARBA00022691"/>
    </source>
</evidence>
<dbReference type="RefSeq" id="WP_406857446.1">
    <property type="nucleotide sequence ID" value="NZ_CP157484.1"/>
</dbReference>
<dbReference type="InterPro" id="IPR012340">
    <property type="entry name" value="NA-bd_OB-fold"/>
</dbReference>
<dbReference type="SUPFAM" id="SSF50249">
    <property type="entry name" value="Nucleic acid-binding proteins"/>
    <property type="match status" value="1"/>
</dbReference>
<keyword evidence="1" id="KW-0479">Metal-binding</keyword>
<dbReference type="PROSITE" id="PS01230">
    <property type="entry name" value="TRMA_1"/>
    <property type="match status" value="1"/>
</dbReference>
<feature type="binding site" evidence="6">
    <location>
        <position position="297"/>
    </location>
    <ligand>
        <name>S-adenosyl-L-methionine</name>
        <dbReference type="ChEBI" id="CHEBI:59789"/>
    </ligand>
</feature>
<dbReference type="InterPro" id="IPR010280">
    <property type="entry name" value="U5_MeTrfase_fam"/>
</dbReference>
<dbReference type="AlphaFoldDB" id="A0AAU7JK79"/>
<evidence type="ECO:0000259" key="8">
    <source>
        <dbReference type="PROSITE" id="PS50926"/>
    </source>
</evidence>
<dbReference type="InterPro" id="IPR030390">
    <property type="entry name" value="MeTrfase_TrmA_AS"/>
</dbReference>
<dbReference type="GO" id="GO:0070041">
    <property type="term" value="F:rRNA (uridine-C5-)-methyltransferase activity"/>
    <property type="evidence" value="ECO:0007669"/>
    <property type="project" value="TreeGrafter"/>
</dbReference>
<feature type="active site" description="Nucleophile" evidence="6">
    <location>
        <position position="371"/>
    </location>
</feature>
<reference evidence="9" key="1">
    <citation type="submission" date="2024-05" db="EMBL/GenBank/DDBJ databases">
        <authorList>
            <person name="Kim S."/>
            <person name="Heo J."/>
            <person name="Choi H."/>
            <person name="Choi Y."/>
            <person name="Kwon S.-W."/>
            <person name="Kim Y."/>
        </authorList>
    </citation>
    <scope>NUCLEOTIDE SEQUENCE</scope>
    <source>
        <strain evidence="9">KACC 23698</strain>
    </source>
</reference>
<keyword evidence="5" id="KW-0411">Iron-sulfur</keyword>
<dbReference type="PANTHER" id="PTHR11061">
    <property type="entry name" value="RNA M5U METHYLTRANSFERASE"/>
    <property type="match status" value="1"/>
</dbReference>
<comment type="similarity">
    <text evidence="6">Belongs to the class I-like SAM-binding methyltransferase superfamily. RNA M5U methyltransferase family.</text>
</comment>
<dbReference type="InterPro" id="IPR002792">
    <property type="entry name" value="TRAM_dom"/>
</dbReference>